<dbReference type="PANTHER" id="PTHR11060">
    <property type="entry name" value="PROTEIN MEMO1"/>
    <property type="match status" value="1"/>
</dbReference>
<dbReference type="Pfam" id="PF01875">
    <property type="entry name" value="Memo"/>
    <property type="match status" value="1"/>
</dbReference>
<organism evidence="2">
    <name type="scientific">Thermosulfidibacter takaii</name>
    <dbReference type="NCBI Taxonomy" id="412593"/>
    <lineage>
        <taxon>Bacteria</taxon>
        <taxon>Pseudomonadati</taxon>
        <taxon>Thermosulfidibacterota</taxon>
        <taxon>Thermosulfidibacteria</taxon>
        <taxon>Thermosulfidibacterales</taxon>
        <taxon>Thermosulfidibacteraceae</taxon>
    </lineage>
</organism>
<comment type="similarity">
    <text evidence="1">Belongs to the MEMO1 family.</text>
</comment>
<protein>
    <submittedName>
        <fullName evidence="2">AmmeMemoRadiSam system protein B</fullName>
    </submittedName>
</protein>
<dbReference type="Gene3D" id="3.40.830.10">
    <property type="entry name" value="LigB-like"/>
    <property type="match status" value="1"/>
</dbReference>
<sequence>MVDSEVFKCSWSFLGKGGLLPVVMVGESGLFLCFWRCSVYEANFRPKLRPIDIVPLPQQHGRKFLLRDPLGYGEEHLVVGERVLPLLGLMDGSHDLRDLQVAASRAWGKLVFMDTIVQLVGRLDKCLFLDSPYFQQERRRREEEFARQRVRRSPMAGQGYPARKEELEAFLESLFVSHEGDVSCQGEPPRVLIAPHIDLRLGGRAFVAAYSAWRNLPPGPRVVILGTGHYLDGLFAFTYKDFETPLGVARTDGEFLRALEEATGLDLRAREWFHRREHSVELQVLFLQYLMGEAPFTIVPVLCGGITPEKSQPWEDREFGTVVSALKGLLDDRTYLVAGVDFCHLGTRYGDSYPARSREAGLALAHDKRLWEAILAREPRAFLEKALEGGNPYKVCGVAPLFVLLSLLEGRDLEGGLFLQDVAYMDEGSLVSFSAGGFWDRG</sequence>
<accession>A0A7C0Y5X1</accession>
<dbReference type="AlphaFoldDB" id="A0A7C0Y5X1"/>
<comment type="caution">
    <text evidence="2">The sequence shown here is derived from an EMBL/GenBank/DDBJ whole genome shotgun (WGS) entry which is preliminary data.</text>
</comment>
<name>A0A7C0Y5X1_9BACT</name>
<dbReference type="Proteomes" id="UP000885690">
    <property type="component" value="Unassembled WGS sequence"/>
</dbReference>
<evidence type="ECO:0000313" key="2">
    <source>
        <dbReference type="EMBL" id="HDD53135.1"/>
    </source>
</evidence>
<dbReference type="PANTHER" id="PTHR11060:SF0">
    <property type="entry name" value="PROTEIN MEMO1"/>
    <property type="match status" value="1"/>
</dbReference>
<evidence type="ECO:0000256" key="1">
    <source>
        <dbReference type="ARBA" id="ARBA00006315"/>
    </source>
</evidence>
<dbReference type="EMBL" id="DQWS01000138">
    <property type="protein sequence ID" value="HDD53135.1"/>
    <property type="molecule type" value="Genomic_DNA"/>
</dbReference>
<reference evidence="2" key="1">
    <citation type="journal article" date="2020" name="mSystems">
        <title>Genome- and Community-Level Interaction Insights into Carbon Utilization and Element Cycling Functions of Hydrothermarchaeota in Hydrothermal Sediment.</title>
        <authorList>
            <person name="Zhou Z."/>
            <person name="Liu Y."/>
            <person name="Xu W."/>
            <person name="Pan J."/>
            <person name="Luo Z.H."/>
            <person name="Li M."/>
        </authorList>
    </citation>
    <scope>NUCLEOTIDE SEQUENCE [LARGE SCALE GENOMIC DNA]</scope>
    <source>
        <strain evidence="2">HyVt-115</strain>
    </source>
</reference>
<dbReference type="CDD" id="cd07361">
    <property type="entry name" value="MEMO_like"/>
    <property type="match status" value="1"/>
</dbReference>
<dbReference type="NCBIfam" id="TIGR04336">
    <property type="entry name" value="AmmeMemoSam_B"/>
    <property type="match status" value="1"/>
</dbReference>
<proteinExistence type="inferred from homology"/>
<gene>
    <name evidence="2" type="primary">amrB</name>
    <name evidence="2" type="ORF">ENF32_03605</name>
</gene>
<dbReference type="InterPro" id="IPR002737">
    <property type="entry name" value="MEMO1_fam"/>
</dbReference>